<dbReference type="PANTHER" id="PTHR28106">
    <property type="entry name" value="MITOCHONDRIAL ATPASE COMPLEX SUBUNIT ATP10"/>
    <property type="match status" value="1"/>
</dbReference>
<dbReference type="Proteomes" id="UP000605846">
    <property type="component" value="Unassembled WGS sequence"/>
</dbReference>
<evidence type="ECO:0000313" key="1">
    <source>
        <dbReference type="EMBL" id="KAF7722331.1"/>
    </source>
</evidence>
<protein>
    <submittedName>
        <fullName evidence="1">Mitochondrial ATPase complex subunit atp10</fullName>
    </submittedName>
</protein>
<dbReference type="InterPro" id="IPR007849">
    <property type="entry name" value="ATP10"/>
</dbReference>
<name>A0A8H7BLU4_9FUNG</name>
<dbReference type="OrthoDB" id="17089at2759"/>
<dbReference type="GO" id="GO:0005743">
    <property type="term" value="C:mitochondrial inner membrane"/>
    <property type="evidence" value="ECO:0007669"/>
    <property type="project" value="TreeGrafter"/>
</dbReference>
<dbReference type="Gene3D" id="3.40.30.10">
    <property type="entry name" value="Glutaredoxin"/>
    <property type="match status" value="1"/>
</dbReference>
<accession>A0A8H7BLU4</accession>
<evidence type="ECO:0000313" key="2">
    <source>
        <dbReference type="Proteomes" id="UP000605846"/>
    </source>
</evidence>
<organism evidence="1 2">
    <name type="scientific">Apophysomyces ossiformis</name>
    <dbReference type="NCBI Taxonomy" id="679940"/>
    <lineage>
        <taxon>Eukaryota</taxon>
        <taxon>Fungi</taxon>
        <taxon>Fungi incertae sedis</taxon>
        <taxon>Mucoromycota</taxon>
        <taxon>Mucoromycotina</taxon>
        <taxon>Mucoromycetes</taxon>
        <taxon>Mucorales</taxon>
        <taxon>Mucorineae</taxon>
        <taxon>Mucoraceae</taxon>
        <taxon>Apophysomyces</taxon>
    </lineage>
</organism>
<keyword evidence="2" id="KW-1185">Reference proteome</keyword>
<sequence>MGEYFNYIPDIRSGDFFRNGRNSKGALSLQPPPHPGRFHALQDNRLIYSASHNPTRLASNKTAAPKPKWQREPPEVLGIRDPPIVDKSGWLQRKKQKLRDMTDYEKAFAAHAAERRHLVEEATKSYFADVHGKFILRCKGDINDMNHDLEMREHGGKMYHASNKLIKAEKACYMPNFEGSNLRKQNVHTTDLLVGKISLMSFVYSKSGESHVNSFAEPFLKRFSKNEQAQLVELNVQENLLKQLLLKAFIPTIRKNLAEERKENYVLLLKDISRVRKLLDMSNQYIGYVYLIDENCKIRWTAHGNATPEEIKNMLAMTDYLIEKRTKTASPGGNLQ</sequence>
<dbReference type="AlphaFoldDB" id="A0A8H7BLU4"/>
<comment type="caution">
    <text evidence="1">The sequence shown here is derived from an EMBL/GenBank/DDBJ whole genome shotgun (WGS) entry which is preliminary data.</text>
</comment>
<dbReference type="PANTHER" id="PTHR28106:SF1">
    <property type="entry name" value="MITOCHONDRIAL ATPASE COMPLEX SUBUNIT ATP10"/>
    <property type="match status" value="1"/>
</dbReference>
<dbReference type="EMBL" id="JABAYA010000200">
    <property type="protein sequence ID" value="KAF7722331.1"/>
    <property type="molecule type" value="Genomic_DNA"/>
</dbReference>
<reference evidence="1" key="1">
    <citation type="submission" date="2020-01" db="EMBL/GenBank/DDBJ databases">
        <title>Genome Sequencing of Three Apophysomyces-Like Fungal Strains Confirms a Novel Fungal Genus in the Mucoromycota with divergent Burkholderia-like Endosymbiotic Bacteria.</title>
        <authorList>
            <person name="Stajich J.E."/>
            <person name="Macias A.M."/>
            <person name="Carter-House D."/>
            <person name="Lovett B."/>
            <person name="Kasson L.R."/>
            <person name="Berry K."/>
            <person name="Grigoriev I."/>
            <person name="Chang Y."/>
            <person name="Spatafora J."/>
            <person name="Kasson M.T."/>
        </authorList>
    </citation>
    <scope>NUCLEOTIDE SEQUENCE</scope>
    <source>
        <strain evidence="1">NRRL A-21654</strain>
    </source>
</reference>
<proteinExistence type="predicted"/>
<dbReference type="GO" id="GO:0033615">
    <property type="term" value="P:mitochondrial proton-transporting ATP synthase complex assembly"/>
    <property type="evidence" value="ECO:0007669"/>
    <property type="project" value="TreeGrafter"/>
</dbReference>
<dbReference type="Pfam" id="PF05176">
    <property type="entry name" value="ATP-synt_10"/>
    <property type="match status" value="1"/>
</dbReference>
<gene>
    <name evidence="1" type="primary">ATP10</name>
    <name evidence="1" type="ORF">EC973_003421</name>
</gene>